<dbReference type="PANTHER" id="PTHR37833">
    <property type="entry name" value="LIPOPROTEIN-RELATED"/>
    <property type="match status" value="1"/>
</dbReference>
<dbReference type="Proteomes" id="UP000236725">
    <property type="component" value="Unassembled WGS sequence"/>
</dbReference>
<evidence type="ECO:0008006" key="3">
    <source>
        <dbReference type="Google" id="ProtNLM"/>
    </source>
</evidence>
<accession>A0A8G2BZ69</accession>
<proteinExistence type="predicted"/>
<dbReference type="EMBL" id="FNVS01000038">
    <property type="protein sequence ID" value="SEG30025.1"/>
    <property type="molecule type" value="Genomic_DNA"/>
</dbReference>
<dbReference type="RefSeq" id="WP_103984484.1">
    <property type="nucleotide sequence ID" value="NZ_FNVS01000038.1"/>
</dbReference>
<dbReference type="InterPro" id="IPR013783">
    <property type="entry name" value="Ig-like_fold"/>
</dbReference>
<organism evidence="1 2">
    <name type="scientific">Parabacteroides chinchillae</name>
    <dbReference type="NCBI Taxonomy" id="871327"/>
    <lineage>
        <taxon>Bacteria</taxon>
        <taxon>Pseudomonadati</taxon>
        <taxon>Bacteroidota</taxon>
        <taxon>Bacteroidia</taxon>
        <taxon>Bacteroidales</taxon>
        <taxon>Tannerellaceae</taxon>
        <taxon>Parabacteroides</taxon>
    </lineage>
</organism>
<dbReference type="SUPFAM" id="SSF52833">
    <property type="entry name" value="Thioredoxin-like"/>
    <property type="match status" value="1"/>
</dbReference>
<dbReference type="PANTHER" id="PTHR37833:SF1">
    <property type="entry name" value="SIGNAL PEPTIDE PROTEIN"/>
    <property type="match status" value="1"/>
</dbReference>
<evidence type="ECO:0000313" key="2">
    <source>
        <dbReference type="Proteomes" id="UP000236725"/>
    </source>
</evidence>
<dbReference type="AlphaFoldDB" id="A0A8G2BZ69"/>
<feature type="non-terminal residue" evidence="1">
    <location>
        <position position="264"/>
    </location>
</feature>
<evidence type="ECO:0000313" key="1">
    <source>
        <dbReference type="EMBL" id="SEG30025.1"/>
    </source>
</evidence>
<protein>
    <recommendedName>
        <fullName evidence="3">DUF1573 domain-containing protein</fullName>
    </recommendedName>
</protein>
<keyword evidence="2" id="KW-1185">Reference proteome</keyword>
<sequence length="264" mass="30018">MKHLNIILLVIFSVSCKDKTKKKITQLVEHWQGKEIIFPSDMIFTRYLTDTVDYQIPQSDYKVLIYVDTIGCASCKLQLPKWKELIAQVDSLTDKQIPFLFFLHPKDLKEIRYILKRDGFNFPVCIDKEDKLNKQNNFPSDITFQTFLLDKNNKVIVIGNPIHNLAVKDLYLKQLTQGREATNQPIITTAKVSPAEVNMGKVKVKQAKKTDFIIQNTGDAPLIILETSTTCGCAVATFDKHPAKPGESLHVTVEMTPKESGMFD</sequence>
<dbReference type="Gene3D" id="3.40.30.10">
    <property type="entry name" value="Glutaredoxin"/>
    <property type="match status" value="1"/>
</dbReference>
<comment type="caution">
    <text evidence="1">The sequence shown here is derived from an EMBL/GenBank/DDBJ whole genome shotgun (WGS) entry which is preliminary data.</text>
</comment>
<dbReference type="PROSITE" id="PS51257">
    <property type="entry name" value="PROKAR_LIPOPROTEIN"/>
    <property type="match status" value="1"/>
</dbReference>
<dbReference type="Pfam" id="PF07610">
    <property type="entry name" value="DUF1573"/>
    <property type="match status" value="1"/>
</dbReference>
<reference evidence="1 2" key="1">
    <citation type="submission" date="2016-10" db="EMBL/GenBank/DDBJ databases">
        <authorList>
            <person name="Varghese N."/>
            <person name="Submissions S."/>
        </authorList>
    </citation>
    <scope>NUCLEOTIDE SEQUENCE [LARGE SCALE GENOMIC DNA]</scope>
    <source>
        <strain evidence="1 2">DSM 29073</strain>
    </source>
</reference>
<name>A0A8G2BZ69_9BACT</name>
<dbReference type="Gene3D" id="2.60.40.10">
    <property type="entry name" value="Immunoglobulins"/>
    <property type="match status" value="1"/>
</dbReference>
<dbReference type="InterPro" id="IPR036249">
    <property type="entry name" value="Thioredoxin-like_sf"/>
</dbReference>
<dbReference type="InterPro" id="IPR011467">
    <property type="entry name" value="DUF1573"/>
</dbReference>
<gene>
    <name evidence="1" type="ORF">SAMN05444001_1382</name>
</gene>